<dbReference type="OrthoDB" id="9810174at2"/>
<proteinExistence type="predicted"/>
<dbReference type="EMBL" id="VIWO01000005">
    <property type="protein sequence ID" value="TWF39863.1"/>
    <property type="molecule type" value="Genomic_DNA"/>
</dbReference>
<gene>
    <name evidence="2" type="ORF">FHW36_105303</name>
</gene>
<evidence type="ECO:0000313" key="3">
    <source>
        <dbReference type="Proteomes" id="UP000320811"/>
    </source>
</evidence>
<accession>A0A561PP36</accession>
<dbReference type="InterPro" id="IPR011083">
    <property type="entry name" value="Phage_tail_collar_dom"/>
</dbReference>
<dbReference type="InterPro" id="IPR037053">
    <property type="entry name" value="Phage_tail_collar_dom_sf"/>
</dbReference>
<dbReference type="Pfam" id="PF07484">
    <property type="entry name" value="Collar"/>
    <property type="match status" value="1"/>
</dbReference>
<evidence type="ECO:0000313" key="2">
    <source>
        <dbReference type="EMBL" id="TWF39863.1"/>
    </source>
</evidence>
<protein>
    <submittedName>
        <fullName evidence="2">Microcystin-dependent protein</fullName>
    </submittedName>
</protein>
<dbReference type="Gene3D" id="3.90.1340.10">
    <property type="entry name" value="Phage tail collar domain"/>
    <property type="match status" value="1"/>
</dbReference>
<keyword evidence="3" id="KW-1185">Reference proteome</keyword>
<reference evidence="2 3" key="1">
    <citation type="submission" date="2019-06" db="EMBL/GenBank/DDBJ databases">
        <title>Sorghum-associated microbial communities from plants grown in Nebraska, USA.</title>
        <authorList>
            <person name="Schachtman D."/>
        </authorList>
    </citation>
    <scope>NUCLEOTIDE SEQUENCE [LARGE SCALE GENOMIC DNA]</scope>
    <source>
        <strain evidence="2 3">1209</strain>
    </source>
</reference>
<feature type="domain" description="Phage tail collar" evidence="1">
    <location>
        <begin position="5"/>
        <end position="61"/>
    </location>
</feature>
<dbReference type="Proteomes" id="UP000320811">
    <property type="component" value="Unassembled WGS sequence"/>
</dbReference>
<comment type="caution">
    <text evidence="2">The sequence shown here is derived from an EMBL/GenBank/DDBJ whole genome shotgun (WGS) entry which is preliminary data.</text>
</comment>
<sequence length="189" mass="19812">MAFVGEIRMFAGTFAPAGWAICDGSLIPISENDTLFNLIGTTYGGDGQETFALPNLQGRVPMHMGGSHVIGQASGSEEVTLIADNLPPHAHLLKASVAIPAYGENPGTALSPAYPAITAGNMVYSTVQGTGPNAGYLNPINVAENSADSNGNYMMQVQPTGGNQPKYNMQPYLAVNFIISLYGIYPSQT</sequence>
<evidence type="ECO:0000259" key="1">
    <source>
        <dbReference type="Pfam" id="PF07484"/>
    </source>
</evidence>
<dbReference type="SUPFAM" id="SSF88874">
    <property type="entry name" value="Receptor-binding domain of short tail fibre protein gp12"/>
    <property type="match status" value="1"/>
</dbReference>
<organism evidence="2 3">
    <name type="scientific">Chitinophaga polysaccharea</name>
    <dbReference type="NCBI Taxonomy" id="1293035"/>
    <lineage>
        <taxon>Bacteria</taxon>
        <taxon>Pseudomonadati</taxon>
        <taxon>Bacteroidota</taxon>
        <taxon>Chitinophagia</taxon>
        <taxon>Chitinophagales</taxon>
        <taxon>Chitinophagaceae</taxon>
        <taxon>Chitinophaga</taxon>
    </lineage>
</organism>
<dbReference type="RefSeq" id="WP_145671042.1">
    <property type="nucleotide sequence ID" value="NZ_VIWO01000005.1"/>
</dbReference>
<dbReference type="AlphaFoldDB" id="A0A561PP36"/>
<name>A0A561PP36_9BACT</name>